<accession>A0A563VUT1</accession>
<dbReference type="GO" id="GO:0015935">
    <property type="term" value="C:small ribosomal subunit"/>
    <property type="evidence" value="ECO:0007669"/>
    <property type="project" value="TreeGrafter"/>
</dbReference>
<dbReference type="EMBL" id="CAACVJ010000246">
    <property type="protein sequence ID" value="VEP15232.1"/>
    <property type="molecule type" value="Genomic_DNA"/>
</dbReference>
<evidence type="ECO:0000256" key="6">
    <source>
        <dbReference type="ARBA" id="ARBA00023274"/>
    </source>
</evidence>
<dbReference type="AlphaFoldDB" id="A0A563VUT1"/>
<evidence type="ECO:0000256" key="1">
    <source>
        <dbReference type="ARBA" id="ARBA00003134"/>
    </source>
</evidence>
<dbReference type="NCBIfam" id="TIGR00029">
    <property type="entry name" value="S20"/>
    <property type="match status" value="1"/>
</dbReference>
<dbReference type="InterPro" id="IPR002583">
    <property type="entry name" value="Ribosomal_bS20"/>
</dbReference>
<dbReference type="InterPro" id="IPR036510">
    <property type="entry name" value="Ribosomal_bS20_sf"/>
</dbReference>
<dbReference type="GO" id="GO:0003735">
    <property type="term" value="F:structural constituent of ribosome"/>
    <property type="evidence" value="ECO:0007669"/>
    <property type="project" value="InterPro"/>
</dbReference>
<keyword evidence="5 8" id="KW-0689">Ribosomal protein</keyword>
<name>A0A563VUT1_9CYAN</name>
<dbReference type="FunFam" id="1.20.58.110:FF:000001">
    <property type="entry name" value="30S ribosomal protein S20"/>
    <property type="match status" value="1"/>
</dbReference>
<reference evidence="9 10" key="1">
    <citation type="submission" date="2019-01" db="EMBL/GenBank/DDBJ databases">
        <authorList>
            <person name="Brito A."/>
        </authorList>
    </citation>
    <scope>NUCLEOTIDE SEQUENCE [LARGE SCALE GENOMIC DNA]</scope>
    <source>
        <strain evidence="9">1</strain>
    </source>
</reference>
<evidence type="ECO:0000313" key="10">
    <source>
        <dbReference type="Proteomes" id="UP000320055"/>
    </source>
</evidence>
<evidence type="ECO:0000256" key="7">
    <source>
        <dbReference type="ARBA" id="ARBA00035136"/>
    </source>
</evidence>
<keyword evidence="6 8" id="KW-0687">Ribonucleoprotein</keyword>
<protein>
    <recommendedName>
        <fullName evidence="7 8">Small ribosomal subunit protein bS20</fullName>
    </recommendedName>
</protein>
<comment type="function">
    <text evidence="1 8">Binds directly to 16S ribosomal RNA.</text>
</comment>
<dbReference type="GO" id="GO:0006412">
    <property type="term" value="P:translation"/>
    <property type="evidence" value="ECO:0007669"/>
    <property type="project" value="UniProtKB-UniRule"/>
</dbReference>
<evidence type="ECO:0000256" key="4">
    <source>
        <dbReference type="ARBA" id="ARBA00022884"/>
    </source>
</evidence>
<evidence type="ECO:0000256" key="3">
    <source>
        <dbReference type="ARBA" id="ARBA00022730"/>
    </source>
</evidence>
<dbReference type="Gene3D" id="1.20.58.110">
    <property type="entry name" value="Ribosomal protein S20"/>
    <property type="match status" value="1"/>
</dbReference>
<dbReference type="GO" id="GO:0005829">
    <property type="term" value="C:cytosol"/>
    <property type="evidence" value="ECO:0007669"/>
    <property type="project" value="TreeGrafter"/>
</dbReference>
<comment type="similarity">
    <text evidence="2 8">Belongs to the bacterial ribosomal protein bS20 family.</text>
</comment>
<dbReference type="Proteomes" id="UP000320055">
    <property type="component" value="Unassembled WGS sequence"/>
</dbReference>
<dbReference type="OrthoDB" id="9808392at2"/>
<evidence type="ECO:0000256" key="2">
    <source>
        <dbReference type="ARBA" id="ARBA00007634"/>
    </source>
</evidence>
<organism evidence="9 10">
    <name type="scientific">Hyella patelloides LEGE 07179</name>
    <dbReference type="NCBI Taxonomy" id="945734"/>
    <lineage>
        <taxon>Bacteria</taxon>
        <taxon>Bacillati</taxon>
        <taxon>Cyanobacteriota</taxon>
        <taxon>Cyanophyceae</taxon>
        <taxon>Pleurocapsales</taxon>
        <taxon>Hyellaceae</taxon>
        <taxon>Hyella</taxon>
    </lineage>
</organism>
<dbReference type="SUPFAM" id="SSF46992">
    <property type="entry name" value="Ribosomal protein S20"/>
    <property type="match status" value="1"/>
</dbReference>
<dbReference type="GO" id="GO:0070181">
    <property type="term" value="F:small ribosomal subunit rRNA binding"/>
    <property type="evidence" value="ECO:0007669"/>
    <property type="project" value="TreeGrafter"/>
</dbReference>
<dbReference type="RefSeq" id="WP_144865345.1">
    <property type="nucleotide sequence ID" value="NZ_LR213792.1"/>
</dbReference>
<keyword evidence="10" id="KW-1185">Reference proteome</keyword>
<proteinExistence type="inferred from homology"/>
<dbReference type="Pfam" id="PF01649">
    <property type="entry name" value="Ribosomal_S20p"/>
    <property type="match status" value="1"/>
</dbReference>
<dbReference type="HAMAP" id="MF_00500">
    <property type="entry name" value="Ribosomal_bS20"/>
    <property type="match status" value="1"/>
</dbReference>
<sequence length="96" mass="10764">MANSKSAIKRIAIAERNRLRNKTYKSALRTLMKTYFNAVDSYKVEPTAENMEAANKAMSEAYSKIDKAVKRNVLHRNNGARKKSRLAKAMAQATAS</sequence>
<evidence type="ECO:0000313" key="9">
    <source>
        <dbReference type="EMBL" id="VEP15232.1"/>
    </source>
</evidence>
<dbReference type="PANTHER" id="PTHR33398">
    <property type="entry name" value="30S RIBOSOMAL PROTEIN S20"/>
    <property type="match status" value="1"/>
</dbReference>
<evidence type="ECO:0000256" key="8">
    <source>
        <dbReference type="HAMAP-Rule" id="MF_00500"/>
    </source>
</evidence>
<keyword evidence="4 8" id="KW-0694">RNA-binding</keyword>
<dbReference type="PANTHER" id="PTHR33398:SF1">
    <property type="entry name" value="SMALL RIBOSOMAL SUBUNIT PROTEIN BS20C"/>
    <property type="match status" value="1"/>
</dbReference>
<evidence type="ECO:0000256" key="5">
    <source>
        <dbReference type="ARBA" id="ARBA00022980"/>
    </source>
</evidence>
<keyword evidence="3 8" id="KW-0699">rRNA-binding</keyword>
<gene>
    <name evidence="8 9" type="primary">rpsT</name>
    <name evidence="8" type="synonym">rps20</name>
    <name evidence="9" type="ORF">H1P_320003</name>
</gene>